<evidence type="ECO:0000313" key="2">
    <source>
        <dbReference type="EMBL" id="CDW82292.1"/>
    </source>
</evidence>
<dbReference type="OrthoDB" id="288398at2759"/>
<dbReference type="PANTHER" id="PTHR31398">
    <property type="entry name" value="MEIOTIC NUCLEAR DIVISION PROTEIN 1 HOMOLOG"/>
    <property type="match status" value="1"/>
</dbReference>
<dbReference type="Proteomes" id="UP000039865">
    <property type="component" value="Unassembled WGS sequence"/>
</dbReference>
<keyword evidence="1" id="KW-1133">Transmembrane helix</keyword>
<proteinExistence type="predicted"/>
<dbReference type="PANTHER" id="PTHR31398:SF0">
    <property type="entry name" value="MEIOTIC NUCLEAR DIVISION PROTEIN 1 HOMOLOG"/>
    <property type="match status" value="1"/>
</dbReference>
<protein>
    <recommendedName>
        <fullName evidence="4">Transmembrane protein</fullName>
    </recommendedName>
</protein>
<dbReference type="GO" id="GO:0007131">
    <property type="term" value="P:reciprocal meiotic recombination"/>
    <property type="evidence" value="ECO:0007669"/>
    <property type="project" value="TreeGrafter"/>
</dbReference>
<accession>A0A078ALK8</accession>
<dbReference type="GO" id="GO:0005634">
    <property type="term" value="C:nucleus"/>
    <property type="evidence" value="ECO:0007669"/>
    <property type="project" value="TreeGrafter"/>
</dbReference>
<sequence>MRNIKKFLRVFDIYGHAVSFNYKGEGTKKTLPGSLLTLATMGVLIYHFSSQLNVINLKKSQINQAQYPINTQTKTIDIHQPNFDLAFLIDIDKDASESIFKYMNITASFNSLGLTLDEETDRLEGVNISISQNIELQNCSMERMGNNSLFHSYIKTFTNKQFLCIKKLPDMELRGSNNIIQLKIRDCNQTQLKQMKDKGIYYPSETCYEKEVNKTAIPWIDKASIYAFTLQQFFDFEEINDDPIKLNLNVDKYAFSEVNMNEVAYEIQLSKVSGSKSRIHESIGEFENDFLSTKMKYIKSAPRSSQEAVSNSSKPFFNFRFQMSNEVNTISFTTQNMVQALSNTGGLAGILIGVIAFIIAPLQEFLYYKSLLRKTYLVEKSILDQHKSNQNDPNNQKIAAQDELIESNLKEKLKQNEITTLGKLINLLWDRVPFTYTLTEFLVYWGRRVFCCRKSSFRKELFDLGKDKIEKQLDIGKILKDLRNFKMINNILLSRKQRQLIPYSKDYLLTQKYKKQQDSKDKQGVKIEDLNQSQNDIHISFKEDLSKTLIYHFLYWHNPENKLDLKIQKRIFFSSKNKLMQMLDKQRMAFVMKLIKGINSERDLNNSQCLSEQAFPLGKSPVNESKNKVEDALIEILEEKQNSHSSQLNVKQANFDVDFIDSQRSVDYDELDEKQTSIRKDFNYLKQNDRNISQGNAGKK</sequence>
<name>A0A078ALK8_STYLE</name>
<evidence type="ECO:0008006" key="4">
    <source>
        <dbReference type="Google" id="ProtNLM"/>
    </source>
</evidence>
<gene>
    <name evidence="2" type="primary">Contig17244.g18362</name>
    <name evidence="2" type="ORF">STYLEM_11322</name>
</gene>
<keyword evidence="1" id="KW-0472">Membrane</keyword>
<feature type="transmembrane region" description="Helical" evidence="1">
    <location>
        <begin position="346"/>
        <end position="367"/>
    </location>
</feature>
<evidence type="ECO:0000256" key="1">
    <source>
        <dbReference type="SAM" id="Phobius"/>
    </source>
</evidence>
<dbReference type="AlphaFoldDB" id="A0A078ALK8"/>
<evidence type="ECO:0000313" key="3">
    <source>
        <dbReference type="Proteomes" id="UP000039865"/>
    </source>
</evidence>
<dbReference type="InParanoid" id="A0A078ALK8"/>
<reference evidence="2 3" key="1">
    <citation type="submission" date="2014-06" db="EMBL/GenBank/DDBJ databases">
        <authorList>
            <person name="Swart Estienne"/>
        </authorList>
    </citation>
    <scope>NUCLEOTIDE SEQUENCE [LARGE SCALE GENOMIC DNA]</scope>
    <source>
        <strain evidence="2 3">130c</strain>
    </source>
</reference>
<organism evidence="2 3">
    <name type="scientific">Stylonychia lemnae</name>
    <name type="common">Ciliate</name>
    <dbReference type="NCBI Taxonomy" id="5949"/>
    <lineage>
        <taxon>Eukaryota</taxon>
        <taxon>Sar</taxon>
        <taxon>Alveolata</taxon>
        <taxon>Ciliophora</taxon>
        <taxon>Intramacronucleata</taxon>
        <taxon>Spirotrichea</taxon>
        <taxon>Stichotrichia</taxon>
        <taxon>Sporadotrichida</taxon>
        <taxon>Oxytrichidae</taxon>
        <taxon>Stylonychinae</taxon>
        <taxon>Stylonychia</taxon>
    </lineage>
</organism>
<dbReference type="EMBL" id="CCKQ01010775">
    <property type="protein sequence ID" value="CDW82292.1"/>
    <property type="molecule type" value="Genomic_DNA"/>
</dbReference>
<keyword evidence="3" id="KW-1185">Reference proteome</keyword>
<keyword evidence="1" id="KW-0812">Transmembrane</keyword>